<proteinExistence type="predicted"/>
<gene>
    <name evidence="1" type="ORF">ACFQDH_10990</name>
</gene>
<accession>A0ABW2AFU0</accession>
<evidence type="ECO:0000313" key="2">
    <source>
        <dbReference type="Proteomes" id="UP001596298"/>
    </source>
</evidence>
<evidence type="ECO:0000313" key="1">
    <source>
        <dbReference type="EMBL" id="MFC6705778.1"/>
    </source>
</evidence>
<name>A0ABW2AFU0_9MICO</name>
<dbReference type="EMBL" id="JBHSWH010000001">
    <property type="protein sequence ID" value="MFC6705778.1"/>
    <property type="molecule type" value="Genomic_DNA"/>
</dbReference>
<dbReference type="RefSeq" id="WP_382401217.1">
    <property type="nucleotide sequence ID" value="NZ_JBHSWH010000001.1"/>
</dbReference>
<dbReference type="Proteomes" id="UP001596298">
    <property type="component" value="Unassembled WGS sequence"/>
</dbReference>
<sequence length="661" mass="68296">MTEPAARPQFYEGQYLSADDLTAAVDYGRTQLARALLATHRWGIALGLDLTETSGPNNTTGVSLEPGYAVDGFGRTLLVSAPVQLTGSMFGAFDAGFVSGDPAPPPIVVDVWLAYDETPADPPQPGFQTCDTSGSFGRVQESYRIEVGPRATLATQRDQVEIAGVSVDAAQALTAFDPAAPQVVDADVPQQTLPVAPTARWLVPLGVVSWQPGAPGSFAQRDATALTRHARSRTYVGAVARSIEAEAGHVTVHDRSAPYSTDLSGELLWVEGQLRTDDDVHVYHGSVGLIADHGEDPVLPIELARTDDPGTGRTDLNLVIGDRSAGANRLVVGPRTAPKTYTENLVVTDDGKVGVDVADPKAPLHVTADGIQLGDSATPTDNFYLQSNTDGGRGLRIYNKDLGAGAHVATFTPDGQVGIGTTAPAAPLHVEPVLGIRQGSLFLSGNKDWSSLTFNAHHDAANGTWVFPDTATPAVTAEVDAADGGHPRFEVFATTAGNNSSWVSRLKVAGHSGDVLLGLAGGNLGVGTATPTARVDVAGDVAVSGNVTLGTLLATGAEQAVRVLWGVVDSGGGIRAGTGFTVTRVDTGRYRIAYTAAFNGVPMLLASRVFGDPSVDAGAAVNAAQTAVVDQTTAGQGIVATADETGLLTDGGFTFVAIGLR</sequence>
<reference evidence="2" key="1">
    <citation type="journal article" date="2019" name="Int. J. Syst. Evol. Microbiol.">
        <title>The Global Catalogue of Microorganisms (GCM) 10K type strain sequencing project: providing services to taxonomists for standard genome sequencing and annotation.</title>
        <authorList>
            <consortium name="The Broad Institute Genomics Platform"/>
            <consortium name="The Broad Institute Genome Sequencing Center for Infectious Disease"/>
            <person name="Wu L."/>
            <person name="Ma J."/>
        </authorList>
    </citation>
    <scope>NUCLEOTIDE SEQUENCE [LARGE SCALE GENOMIC DNA]</scope>
    <source>
        <strain evidence="2">CCUG 58127</strain>
    </source>
</reference>
<protein>
    <submittedName>
        <fullName evidence="1">Uncharacterized protein</fullName>
    </submittedName>
</protein>
<keyword evidence="2" id="KW-1185">Reference proteome</keyword>
<comment type="caution">
    <text evidence="1">The sequence shown here is derived from an EMBL/GenBank/DDBJ whole genome shotgun (WGS) entry which is preliminary data.</text>
</comment>
<organism evidence="1 2">
    <name type="scientific">Flexivirga alba</name>
    <dbReference type="NCBI Taxonomy" id="702742"/>
    <lineage>
        <taxon>Bacteria</taxon>
        <taxon>Bacillati</taxon>
        <taxon>Actinomycetota</taxon>
        <taxon>Actinomycetes</taxon>
        <taxon>Micrococcales</taxon>
        <taxon>Dermacoccaceae</taxon>
        <taxon>Flexivirga</taxon>
    </lineage>
</organism>